<dbReference type="Gene3D" id="1.20.1740.10">
    <property type="entry name" value="Amino acid/polyamine transporter I"/>
    <property type="match status" value="2"/>
</dbReference>
<evidence type="ECO:0000256" key="11">
    <source>
        <dbReference type="ARBA" id="ARBA00034423"/>
    </source>
</evidence>
<dbReference type="InterPro" id="IPR004755">
    <property type="entry name" value="Cat_AA_permease"/>
</dbReference>
<keyword evidence="7 13" id="KW-1133">Transmembrane helix</keyword>
<evidence type="ECO:0000313" key="16">
    <source>
        <dbReference type="RefSeq" id="XP_029026982.1"/>
    </source>
</evidence>
<feature type="transmembrane region" description="Helical" evidence="13">
    <location>
        <begin position="163"/>
        <end position="183"/>
    </location>
</feature>
<feature type="transmembrane region" description="Helical" evidence="13">
    <location>
        <begin position="258"/>
        <end position="279"/>
    </location>
</feature>
<dbReference type="PANTHER" id="PTHR43243">
    <property type="entry name" value="INNER MEMBRANE TRANSPORTER YGJI-RELATED"/>
    <property type="match status" value="1"/>
</dbReference>
<keyword evidence="4" id="KW-1003">Cell membrane</keyword>
<comment type="subcellular location">
    <subcellularLocation>
        <location evidence="1">Cell membrane</location>
        <topology evidence="1">Multi-pass membrane protein</topology>
    </subcellularLocation>
</comment>
<keyword evidence="8 13" id="KW-0472">Membrane</keyword>
<dbReference type="KEGG" id="bspl:114867954"/>
<evidence type="ECO:0000256" key="3">
    <source>
        <dbReference type="ARBA" id="ARBA00022448"/>
    </source>
</evidence>
<dbReference type="GO" id="GO:0015189">
    <property type="term" value="F:L-lysine transmembrane transporter activity"/>
    <property type="evidence" value="ECO:0007669"/>
    <property type="project" value="TreeGrafter"/>
</dbReference>
<dbReference type="OrthoDB" id="3900342at2759"/>
<organism evidence="15 16">
    <name type="scientific">Betta splendens</name>
    <name type="common">Siamese fighting fish</name>
    <dbReference type="NCBI Taxonomy" id="158456"/>
    <lineage>
        <taxon>Eukaryota</taxon>
        <taxon>Metazoa</taxon>
        <taxon>Chordata</taxon>
        <taxon>Craniata</taxon>
        <taxon>Vertebrata</taxon>
        <taxon>Euteleostomi</taxon>
        <taxon>Actinopterygii</taxon>
        <taxon>Neopterygii</taxon>
        <taxon>Teleostei</taxon>
        <taxon>Neoteleostei</taxon>
        <taxon>Acanthomorphata</taxon>
        <taxon>Anabantaria</taxon>
        <taxon>Anabantiformes</taxon>
        <taxon>Anabantoidei</taxon>
        <taxon>Osphronemidae</taxon>
        <taxon>Betta</taxon>
    </lineage>
</organism>
<feature type="transmembrane region" description="Helical" evidence="13">
    <location>
        <begin position="37"/>
        <end position="58"/>
    </location>
</feature>
<gene>
    <name evidence="16" type="primary">LOC114867954</name>
</gene>
<feature type="transmembrane region" description="Helical" evidence="13">
    <location>
        <begin position="387"/>
        <end position="405"/>
    </location>
</feature>
<name>A0A6P7P3L6_BETSP</name>
<feature type="transmembrane region" description="Helical" evidence="13">
    <location>
        <begin position="513"/>
        <end position="536"/>
    </location>
</feature>
<feature type="domain" description="Cationic amino acid transporter C-terminal" evidence="14">
    <location>
        <begin position="548"/>
        <end position="598"/>
    </location>
</feature>
<dbReference type="GeneID" id="114867954"/>
<evidence type="ECO:0000256" key="13">
    <source>
        <dbReference type="SAM" id="Phobius"/>
    </source>
</evidence>
<dbReference type="InterPro" id="IPR029485">
    <property type="entry name" value="CAT_C"/>
</dbReference>
<evidence type="ECO:0000256" key="4">
    <source>
        <dbReference type="ARBA" id="ARBA00022475"/>
    </source>
</evidence>
<dbReference type="PANTHER" id="PTHR43243:SF28">
    <property type="entry name" value="HIGH AFFINITY CATIONIC AMINO ACID TRANSPORTER 1"/>
    <property type="match status" value="1"/>
</dbReference>
<dbReference type="GO" id="GO:0000064">
    <property type="term" value="F:L-ornithine transmembrane transporter activity"/>
    <property type="evidence" value="ECO:0007669"/>
    <property type="project" value="TreeGrafter"/>
</dbReference>
<feature type="transmembrane region" description="Helical" evidence="13">
    <location>
        <begin position="575"/>
        <end position="593"/>
    </location>
</feature>
<dbReference type="GO" id="GO:0097638">
    <property type="term" value="P:L-arginine import across plasma membrane"/>
    <property type="evidence" value="ECO:0007669"/>
    <property type="project" value="TreeGrafter"/>
</dbReference>
<evidence type="ECO:0000313" key="15">
    <source>
        <dbReference type="Proteomes" id="UP000515150"/>
    </source>
</evidence>
<dbReference type="FunFam" id="1.20.1740.10:FF:000050">
    <property type="entry name" value="MGC157082 protein"/>
    <property type="match status" value="1"/>
</dbReference>
<keyword evidence="6" id="KW-0029">Amino-acid transport</keyword>
<proteinExistence type="inferred from homology"/>
<evidence type="ECO:0000256" key="6">
    <source>
        <dbReference type="ARBA" id="ARBA00022970"/>
    </source>
</evidence>
<keyword evidence="9" id="KW-0325">Glycoprotein</keyword>
<dbReference type="Proteomes" id="UP000515150">
    <property type="component" value="Chromosome 13"/>
</dbReference>
<feature type="transmembrane region" description="Helical" evidence="13">
    <location>
        <begin position="64"/>
        <end position="85"/>
    </location>
</feature>
<dbReference type="NCBIfam" id="TIGR00906">
    <property type="entry name" value="2A0303"/>
    <property type="match status" value="1"/>
</dbReference>
<feature type="transmembrane region" description="Helical" evidence="13">
    <location>
        <begin position="97"/>
        <end position="118"/>
    </location>
</feature>
<dbReference type="GO" id="GO:0061459">
    <property type="term" value="F:L-arginine transmembrane transporter activity"/>
    <property type="evidence" value="ECO:0007669"/>
    <property type="project" value="TreeGrafter"/>
</dbReference>
<evidence type="ECO:0000256" key="10">
    <source>
        <dbReference type="ARBA" id="ARBA00034422"/>
    </source>
</evidence>
<dbReference type="RefSeq" id="XP_029026982.1">
    <property type="nucleotide sequence ID" value="XM_029171149.3"/>
</dbReference>
<comment type="catalytic activity">
    <reaction evidence="10">
        <text>L-lysine(in) = L-lysine(out)</text>
        <dbReference type="Rhea" id="RHEA:70935"/>
        <dbReference type="ChEBI" id="CHEBI:32551"/>
    </reaction>
</comment>
<dbReference type="PIRSF" id="PIRSF006060">
    <property type="entry name" value="AA_transporter"/>
    <property type="match status" value="1"/>
</dbReference>
<dbReference type="FunFam" id="1.20.1740.10:FF:000024">
    <property type="entry name" value="High affinity cationic amino acid transporter 1"/>
    <property type="match status" value="1"/>
</dbReference>
<dbReference type="Pfam" id="PF13906">
    <property type="entry name" value="AA_permease_C"/>
    <property type="match status" value="1"/>
</dbReference>
<evidence type="ECO:0000256" key="1">
    <source>
        <dbReference type="ARBA" id="ARBA00004651"/>
    </source>
</evidence>
<comment type="catalytic activity">
    <reaction evidence="12">
        <text>L-ornithine(in) = L-ornithine(out)</text>
        <dbReference type="Rhea" id="RHEA:71199"/>
        <dbReference type="ChEBI" id="CHEBI:46911"/>
    </reaction>
</comment>
<comment type="similarity">
    <text evidence="2">Belongs to the amino acid-polyamine-organocation (APC) superfamily. Cationic amino acid transporter (CAT) (TC 2.A.3.3) family.</text>
</comment>
<evidence type="ECO:0000256" key="12">
    <source>
        <dbReference type="ARBA" id="ARBA00034450"/>
    </source>
</evidence>
<feature type="transmembrane region" description="Helical" evidence="13">
    <location>
        <begin position="489"/>
        <end position="507"/>
    </location>
</feature>
<sequence>MSLAALRGLGEQLVRLKAVDADAGDARLSRCLGPLDLAALGVGSTLGAGAYVLAGAVARDDAGPAVLLSFCIAALASVLAGLCYAELGARVPRTGSAYLYSYVAVGELWAFITGWNLILSYVTGSSSVARAWSAAVDEIFGKSIEGFCRRHVPLNAPRVLAEYADPLAVLIVLALTGLLVFGVKQASAVNKGLTCLNVLVLLFVVVCGFVKGNLENWRLNPEEILNATRTSSVNTSVPLPSDGGLGAGGFMPFGFSGVLSGAATCFYAFVGFDVIAAAGGEAEDPRRAVPVGTAAALLLCCAAYAGVAAATTLMVPYYALDSSRPLPAAFEHVGWEAATRAVAVGSVSALSTSLLGSMFPLPRIIYAMARDGLLFKFLARVSSRRTPVNATLVAGLMSSVVALLFDTKDLVALMSIGTLLAYTMVAACVLVLRYQPTPSSAASALTVTIEETECAAAEQSADGAQPENGFSPRQLFVPLSAEPTPLTGFVVKMCTCALGVLVCLFSVVASEVGLVLCSASALCFLSVLCLTVTVIMCRQPQRREKLGFQVPLLPFIPVTSVLVNVYLMTQLSRGAWVRVSIWMLSGFLIYFGYGIRNSSAARSNSAASCTRGTVGPECIPLRVRQNASAGDDRVWEAH</sequence>
<accession>A0A6P7P3L6</accession>
<dbReference type="Pfam" id="PF13520">
    <property type="entry name" value="AA_permease_2"/>
    <property type="match status" value="1"/>
</dbReference>
<protein>
    <submittedName>
        <fullName evidence="16">High affinity cationic amino acid transporter 1-like</fullName>
    </submittedName>
</protein>
<evidence type="ECO:0000256" key="8">
    <source>
        <dbReference type="ARBA" id="ARBA00023136"/>
    </source>
</evidence>
<reference evidence="16" key="1">
    <citation type="submission" date="2025-08" db="UniProtKB">
        <authorList>
            <consortium name="RefSeq"/>
        </authorList>
    </citation>
    <scope>IDENTIFICATION</scope>
</reference>
<evidence type="ECO:0000256" key="5">
    <source>
        <dbReference type="ARBA" id="ARBA00022692"/>
    </source>
</evidence>
<evidence type="ECO:0000256" key="2">
    <source>
        <dbReference type="ARBA" id="ARBA00008572"/>
    </source>
</evidence>
<feature type="transmembrane region" description="Helical" evidence="13">
    <location>
        <begin position="340"/>
        <end position="366"/>
    </location>
</feature>
<dbReference type="GO" id="GO:0005886">
    <property type="term" value="C:plasma membrane"/>
    <property type="evidence" value="ECO:0007669"/>
    <property type="project" value="UniProtKB-SubCell"/>
</dbReference>
<dbReference type="InterPro" id="IPR002293">
    <property type="entry name" value="AA/rel_permease1"/>
</dbReference>
<dbReference type="AlphaFoldDB" id="A0A6P7P3L6"/>
<keyword evidence="5 13" id="KW-0812">Transmembrane</keyword>
<feature type="transmembrane region" description="Helical" evidence="13">
    <location>
        <begin position="291"/>
        <end position="320"/>
    </location>
</feature>
<keyword evidence="3" id="KW-0813">Transport</keyword>
<dbReference type="InParanoid" id="A0A6P7P3L6"/>
<comment type="catalytic activity">
    <reaction evidence="11">
        <text>L-arginine(in) = L-arginine(out)</text>
        <dbReference type="Rhea" id="RHEA:32143"/>
        <dbReference type="ChEBI" id="CHEBI:32682"/>
    </reaction>
</comment>
<feature type="transmembrane region" description="Helical" evidence="13">
    <location>
        <begin position="548"/>
        <end position="569"/>
    </location>
</feature>
<evidence type="ECO:0000256" key="7">
    <source>
        <dbReference type="ARBA" id="ARBA00022989"/>
    </source>
</evidence>
<evidence type="ECO:0000256" key="9">
    <source>
        <dbReference type="ARBA" id="ARBA00023180"/>
    </source>
</evidence>
<feature type="transmembrane region" description="Helical" evidence="13">
    <location>
        <begin position="411"/>
        <end position="432"/>
    </location>
</feature>
<keyword evidence="15" id="KW-1185">Reference proteome</keyword>
<evidence type="ECO:0000259" key="14">
    <source>
        <dbReference type="Pfam" id="PF13906"/>
    </source>
</evidence>
<feature type="transmembrane region" description="Helical" evidence="13">
    <location>
        <begin position="195"/>
        <end position="214"/>
    </location>
</feature>